<dbReference type="Proteomes" id="UP000288086">
    <property type="component" value="Unassembled WGS sequence"/>
</dbReference>
<evidence type="ECO:0000313" key="2">
    <source>
        <dbReference type="Proteomes" id="UP000288086"/>
    </source>
</evidence>
<gene>
    <name evidence="1" type="ORF">VT98_11081</name>
</gene>
<keyword evidence="2" id="KW-1185">Reference proteome</keyword>
<dbReference type="AlphaFoldDB" id="A0A444J6U6"/>
<organism evidence="1 2">
    <name type="scientific">Candidatus Electrothrix communis</name>
    <dbReference type="NCBI Taxonomy" id="1859133"/>
    <lineage>
        <taxon>Bacteria</taxon>
        <taxon>Pseudomonadati</taxon>
        <taxon>Thermodesulfobacteriota</taxon>
        <taxon>Desulfobulbia</taxon>
        <taxon>Desulfobulbales</taxon>
        <taxon>Desulfobulbaceae</taxon>
        <taxon>Candidatus Electrothrix</taxon>
    </lineage>
</organism>
<sequence length="94" mass="10582">AKSAAAPVVKMVVVVEIHLQASRKHVANWGYLFGSILKTDFLVKMLSRLYLNLLNKQALLPDKIRLVVYSQKTVSKFLPIDGVVYLFLTVTSTY</sequence>
<protein>
    <submittedName>
        <fullName evidence="1">Uncharacterized protein</fullName>
    </submittedName>
</protein>
<reference evidence="1 2" key="1">
    <citation type="submission" date="2017-01" db="EMBL/GenBank/DDBJ databases">
        <title>The cable genome- insights into the physiology and evolution of filamentous bacteria capable of sulfide oxidation via long distance electron transfer.</title>
        <authorList>
            <person name="Schreiber L."/>
            <person name="Bjerg J.T."/>
            <person name="Boggild A."/>
            <person name="Van De Vossenberg J."/>
            <person name="Meysman F."/>
            <person name="Nielsen L.P."/>
            <person name="Schramm A."/>
            <person name="Kjeldsen K.U."/>
        </authorList>
    </citation>
    <scope>NUCLEOTIDE SEQUENCE [LARGE SCALE GENOMIC DNA]</scope>
    <source>
        <strain evidence="1">A1</strain>
    </source>
</reference>
<accession>A0A444J6U6</accession>
<dbReference type="EMBL" id="MTKP01000108">
    <property type="protein sequence ID" value="RWX48808.1"/>
    <property type="molecule type" value="Genomic_DNA"/>
</dbReference>
<evidence type="ECO:0000313" key="1">
    <source>
        <dbReference type="EMBL" id="RWX48808.1"/>
    </source>
</evidence>
<feature type="non-terminal residue" evidence="1">
    <location>
        <position position="1"/>
    </location>
</feature>
<name>A0A444J6U6_9BACT</name>
<comment type="caution">
    <text evidence="1">The sequence shown here is derived from an EMBL/GenBank/DDBJ whole genome shotgun (WGS) entry which is preliminary data.</text>
</comment>
<proteinExistence type="predicted"/>